<dbReference type="InParanoid" id="Q22E91"/>
<dbReference type="Proteomes" id="UP000009168">
    <property type="component" value="Unassembled WGS sequence"/>
</dbReference>
<dbReference type="Gene3D" id="2.10.50.10">
    <property type="entry name" value="Tumor Necrosis Factor Receptor, subunit A, domain 2"/>
    <property type="match status" value="1"/>
</dbReference>
<dbReference type="SUPFAM" id="SSF57184">
    <property type="entry name" value="Growth factor receptor domain"/>
    <property type="match status" value="1"/>
</dbReference>
<dbReference type="InterPro" id="IPR009030">
    <property type="entry name" value="Growth_fac_rcpt_cys_sf"/>
</dbReference>
<accession>Q22E91</accession>
<dbReference type="OrthoDB" id="4062651at2759"/>
<dbReference type="KEGG" id="tet:TTHERM_00835370"/>
<dbReference type="eggNOG" id="KOG1217">
    <property type="taxonomic scope" value="Eukaryota"/>
</dbReference>
<dbReference type="SMART" id="SM01411">
    <property type="entry name" value="Ephrin_rec_like"/>
    <property type="match status" value="3"/>
</dbReference>
<evidence type="ECO:0000313" key="2">
    <source>
        <dbReference type="EMBL" id="EAR83637.2"/>
    </source>
</evidence>
<sequence>MYSFDGQFASGTGNTSCSTCDTGKTNTKDFSDCQCIDPNSKLNGGSCVCNPGYIGTPAASKNSLNSCTACPAGQFTDLTSGKCSPCIAGTFSNGQANVNCTQCSSGQYASGTGNTACSNCGSGSTNTDDFTGCKCYDSNAVTWSADKNQCLCAANFYGDASQATSTSKTQCTNCPNNTTAKAGAAKTQKDCQNPSSSSSQSSQNNQQNSQKTYSQIIQISILALVLLI</sequence>
<proteinExistence type="predicted"/>
<keyword evidence="3" id="KW-1185">Reference proteome</keyword>
<reference evidence="3" key="1">
    <citation type="journal article" date="2006" name="PLoS Biol.">
        <title>Macronuclear genome sequence of the ciliate Tetrahymena thermophila, a model eukaryote.</title>
        <authorList>
            <person name="Eisen J.A."/>
            <person name="Coyne R.S."/>
            <person name="Wu M."/>
            <person name="Wu D."/>
            <person name="Thiagarajan M."/>
            <person name="Wortman J.R."/>
            <person name="Badger J.H."/>
            <person name="Ren Q."/>
            <person name="Amedeo P."/>
            <person name="Jones K.M."/>
            <person name="Tallon L.J."/>
            <person name="Delcher A.L."/>
            <person name="Salzberg S.L."/>
            <person name="Silva J.C."/>
            <person name="Haas B.J."/>
            <person name="Majoros W.H."/>
            <person name="Farzad M."/>
            <person name="Carlton J.M."/>
            <person name="Smith R.K. Jr."/>
            <person name="Garg J."/>
            <person name="Pearlman R.E."/>
            <person name="Karrer K.M."/>
            <person name="Sun L."/>
            <person name="Manning G."/>
            <person name="Elde N.C."/>
            <person name="Turkewitz A.P."/>
            <person name="Asai D.J."/>
            <person name="Wilkes D.E."/>
            <person name="Wang Y."/>
            <person name="Cai H."/>
            <person name="Collins K."/>
            <person name="Stewart B.A."/>
            <person name="Lee S.R."/>
            <person name="Wilamowska K."/>
            <person name="Weinberg Z."/>
            <person name="Ruzzo W.L."/>
            <person name="Wloga D."/>
            <person name="Gaertig J."/>
            <person name="Frankel J."/>
            <person name="Tsao C.-C."/>
            <person name="Gorovsky M.A."/>
            <person name="Keeling P.J."/>
            <person name="Waller R.F."/>
            <person name="Patron N.J."/>
            <person name="Cherry J.M."/>
            <person name="Stover N.A."/>
            <person name="Krieger C.J."/>
            <person name="del Toro C."/>
            <person name="Ryder H.F."/>
            <person name="Williamson S.C."/>
            <person name="Barbeau R.A."/>
            <person name="Hamilton E.P."/>
            <person name="Orias E."/>
        </authorList>
    </citation>
    <scope>NUCLEOTIDE SEQUENCE [LARGE SCALE GENOMIC DNA]</scope>
    <source>
        <strain evidence="3">SB210</strain>
    </source>
</reference>
<dbReference type="RefSeq" id="XP_001031300.2">
    <property type="nucleotide sequence ID" value="XM_001031300.2"/>
</dbReference>
<dbReference type="HOGENOM" id="CLU_310484_0_0_1"/>
<gene>
    <name evidence="2" type="ORF">TTHERM_00835370</name>
</gene>
<protein>
    <submittedName>
        <fullName evidence="2">GCC2 and GCC3 family protein</fullName>
    </submittedName>
</protein>
<organism evidence="2 3">
    <name type="scientific">Tetrahymena thermophila (strain SB210)</name>
    <dbReference type="NCBI Taxonomy" id="312017"/>
    <lineage>
        <taxon>Eukaryota</taxon>
        <taxon>Sar</taxon>
        <taxon>Alveolata</taxon>
        <taxon>Ciliophora</taxon>
        <taxon>Intramacronucleata</taxon>
        <taxon>Oligohymenophorea</taxon>
        <taxon>Hymenostomatida</taxon>
        <taxon>Tetrahymenina</taxon>
        <taxon>Tetrahymenidae</taxon>
        <taxon>Tetrahymena</taxon>
    </lineage>
</organism>
<feature type="region of interest" description="Disordered" evidence="1">
    <location>
        <begin position="185"/>
        <end position="207"/>
    </location>
</feature>
<dbReference type="GeneID" id="7824145"/>
<dbReference type="AlphaFoldDB" id="Q22E91"/>
<dbReference type="EMBL" id="GG662778">
    <property type="protein sequence ID" value="EAR83637.2"/>
    <property type="molecule type" value="Genomic_DNA"/>
</dbReference>
<evidence type="ECO:0000313" key="3">
    <source>
        <dbReference type="Proteomes" id="UP000009168"/>
    </source>
</evidence>
<name>Q22E91_TETTS</name>
<evidence type="ECO:0000256" key="1">
    <source>
        <dbReference type="SAM" id="MobiDB-lite"/>
    </source>
</evidence>